<dbReference type="Gene3D" id="2.60.40.150">
    <property type="entry name" value="C2 domain"/>
    <property type="match status" value="1"/>
</dbReference>
<dbReference type="PROSITE" id="PS50004">
    <property type="entry name" value="C2"/>
    <property type="match status" value="1"/>
</dbReference>
<dbReference type="GO" id="GO:0051560">
    <property type="term" value="P:mitochondrial calcium ion homeostasis"/>
    <property type="evidence" value="ECO:0007669"/>
    <property type="project" value="InterPro"/>
</dbReference>
<feature type="compositionally biased region" description="Acidic residues" evidence="8">
    <location>
        <begin position="1348"/>
        <end position="1358"/>
    </location>
</feature>
<dbReference type="InterPro" id="IPR031468">
    <property type="entry name" value="SMP_LBD"/>
</dbReference>
<evidence type="ECO:0000259" key="10">
    <source>
        <dbReference type="PROSITE" id="PS50004"/>
    </source>
</evidence>
<keyword evidence="4" id="KW-0862">Zinc</keyword>
<evidence type="ECO:0000256" key="7">
    <source>
        <dbReference type="ARBA" id="ARBA00023136"/>
    </source>
</evidence>
<evidence type="ECO:0000313" key="14">
    <source>
        <dbReference type="EMBL" id="KAK3779654.1"/>
    </source>
</evidence>
<evidence type="ECO:0008006" key="16">
    <source>
        <dbReference type="Google" id="ProtNLM"/>
    </source>
</evidence>
<feature type="transmembrane region" description="Helical" evidence="9">
    <location>
        <begin position="44"/>
        <end position="69"/>
    </location>
</feature>
<keyword evidence="5" id="KW-0445">Lipid transport</keyword>
<reference evidence="14" key="1">
    <citation type="journal article" date="2023" name="G3 (Bethesda)">
        <title>A reference genome for the long-term kleptoplast-retaining sea slug Elysia crispata morphotype clarki.</title>
        <authorList>
            <person name="Eastman K.E."/>
            <person name="Pendleton A.L."/>
            <person name="Shaikh M.A."/>
            <person name="Suttiyut T."/>
            <person name="Ogas R."/>
            <person name="Tomko P."/>
            <person name="Gavelis G."/>
            <person name="Widhalm J.R."/>
            <person name="Wisecaver J.H."/>
        </authorList>
    </citation>
    <scope>NUCLEOTIDE SEQUENCE</scope>
    <source>
        <strain evidence="14">ECLA1</strain>
    </source>
</reference>
<dbReference type="GO" id="GO:0016020">
    <property type="term" value="C:membrane"/>
    <property type="evidence" value="ECO:0007669"/>
    <property type="project" value="UniProtKB-SubCell"/>
</dbReference>
<dbReference type="Gene3D" id="2.30.42.10">
    <property type="match status" value="1"/>
</dbReference>
<dbReference type="CDD" id="cd21674">
    <property type="entry name" value="SMP_PDZD8"/>
    <property type="match status" value="1"/>
</dbReference>
<evidence type="ECO:0000256" key="9">
    <source>
        <dbReference type="SAM" id="Phobius"/>
    </source>
</evidence>
<dbReference type="PROSITE" id="PS51847">
    <property type="entry name" value="SMP"/>
    <property type="match status" value="1"/>
</dbReference>
<dbReference type="PANTHER" id="PTHR21519:SF1">
    <property type="entry name" value="PDZ DOMAIN-CONTAINING PROTEIN 8"/>
    <property type="match status" value="1"/>
</dbReference>
<feature type="region of interest" description="Disordered" evidence="8">
    <location>
        <begin position="1007"/>
        <end position="1056"/>
    </location>
</feature>
<dbReference type="SMART" id="SM00109">
    <property type="entry name" value="C1"/>
    <property type="match status" value="1"/>
</dbReference>
<organism evidence="14 15">
    <name type="scientific">Elysia crispata</name>
    <name type="common">lettuce slug</name>
    <dbReference type="NCBI Taxonomy" id="231223"/>
    <lineage>
        <taxon>Eukaryota</taxon>
        <taxon>Metazoa</taxon>
        <taxon>Spiralia</taxon>
        <taxon>Lophotrochozoa</taxon>
        <taxon>Mollusca</taxon>
        <taxon>Gastropoda</taxon>
        <taxon>Heterobranchia</taxon>
        <taxon>Euthyneura</taxon>
        <taxon>Panpulmonata</taxon>
        <taxon>Sacoglossa</taxon>
        <taxon>Placobranchoidea</taxon>
        <taxon>Plakobranchidae</taxon>
        <taxon>Elysia</taxon>
    </lineage>
</organism>
<dbReference type="PROSITE" id="PS00479">
    <property type="entry name" value="ZF_DAG_PE_1"/>
    <property type="match status" value="1"/>
</dbReference>
<dbReference type="GO" id="GO:0046872">
    <property type="term" value="F:metal ion binding"/>
    <property type="evidence" value="ECO:0007669"/>
    <property type="project" value="UniProtKB-KW"/>
</dbReference>
<dbReference type="InterPro" id="IPR000008">
    <property type="entry name" value="C2_dom"/>
</dbReference>
<dbReference type="InterPro" id="IPR046349">
    <property type="entry name" value="C1-like_sf"/>
</dbReference>
<dbReference type="PANTHER" id="PTHR21519">
    <property type="entry name" value="PDZ DOMAIN-CONTAINING PROTEIN 8"/>
    <property type="match status" value="1"/>
</dbReference>
<feature type="compositionally biased region" description="Polar residues" evidence="8">
    <location>
        <begin position="1009"/>
        <end position="1018"/>
    </location>
</feature>
<dbReference type="Proteomes" id="UP001283361">
    <property type="component" value="Unassembled WGS sequence"/>
</dbReference>
<accession>A0AAE1DR05</accession>
<dbReference type="InterPro" id="IPR002219">
    <property type="entry name" value="PKC_DAG/PE"/>
</dbReference>
<feature type="region of interest" description="Disordered" evidence="8">
    <location>
        <begin position="1213"/>
        <end position="1243"/>
    </location>
</feature>
<feature type="region of interest" description="Disordered" evidence="8">
    <location>
        <begin position="658"/>
        <end position="693"/>
    </location>
</feature>
<dbReference type="Pfam" id="PF26547">
    <property type="entry name" value="PDZD8_N"/>
    <property type="match status" value="1"/>
</dbReference>
<comment type="caution">
    <text evidence="14">The sequence shown here is derived from an EMBL/GenBank/DDBJ whole genome shotgun (WGS) entry which is preliminary data.</text>
</comment>
<keyword evidence="2" id="KW-0813">Transport</keyword>
<keyword evidence="9" id="KW-0812">Transmembrane</keyword>
<evidence type="ECO:0000256" key="2">
    <source>
        <dbReference type="ARBA" id="ARBA00022448"/>
    </source>
</evidence>
<evidence type="ECO:0000256" key="8">
    <source>
        <dbReference type="SAM" id="MobiDB-lite"/>
    </source>
</evidence>
<evidence type="ECO:0000259" key="12">
    <source>
        <dbReference type="PROSITE" id="PS50106"/>
    </source>
</evidence>
<feature type="region of interest" description="Disordered" evidence="8">
    <location>
        <begin position="931"/>
        <end position="955"/>
    </location>
</feature>
<dbReference type="SUPFAM" id="SSF57889">
    <property type="entry name" value="Cysteine-rich domain"/>
    <property type="match status" value="1"/>
</dbReference>
<keyword evidence="7 9" id="KW-0472">Membrane</keyword>
<dbReference type="GO" id="GO:1990456">
    <property type="term" value="P:mitochondrion-endoplasmic reticulum membrane tethering"/>
    <property type="evidence" value="ECO:0007669"/>
    <property type="project" value="InterPro"/>
</dbReference>
<feature type="domain" description="C2" evidence="10">
    <location>
        <begin position="417"/>
        <end position="575"/>
    </location>
</feature>
<evidence type="ECO:0000256" key="1">
    <source>
        <dbReference type="ARBA" id="ARBA00004370"/>
    </source>
</evidence>
<dbReference type="Gene3D" id="3.30.60.20">
    <property type="match status" value="1"/>
</dbReference>
<keyword evidence="9" id="KW-1133">Transmembrane helix</keyword>
<evidence type="ECO:0000256" key="5">
    <source>
        <dbReference type="ARBA" id="ARBA00023055"/>
    </source>
</evidence>
<feature type="region of interest" description="Disordered" evidence="8">
    <location>
        <begin position="1258"/>
        <end position="1359"/>
    </location>
</feature>
<comment type="subcellular location">
    <subcellularLocation>
        <location evidence="1">Membrane</location>
    </subcellularLocation>
</comment>
<dbReference type="SUPFAM" id="SSF50156">
    <property type="entry name" value="PDZ domain-like"/>
    <property type="match status" value="1"/>
</dbReference>
<dbReference type="InterPro" id="IPR058801">
    <property type="entry name" value="PDZD8_N"/>
</dbReference>
<feature type="domain" description="PDZ" evidence="12">
    <location>
        <begin position="362"/>
        <end position="432"/>
    </location>
</feature>
<protein>
    <recommendedName>
        <fullName evidence="16">PDZ domain-containing protein 8</fullName>
    </recommendedName>
</protein>
<dbReference type="SMART" id="SM00239">
    <property type="entry name" value="C2"/>
    <property type="match status" value="1"/>
</dbReference>
<dbReference type="PROSITE" id="PS50081">
    <property type="entry name" value="ZF_DAG_PE_2"/>
    <property type="match status" value="1"/>
</dbReference>
<dbReference type="InterPro" id="IPR035892">
    <property type="entry name" value="C2_domain_sf"/>
</dbReference>
<dbReference type="GO" id="GO:0008289">
    <property type="term" value="F:lipid binding"/>
    <property type="evidence" value="ECO:0007669"/>
    <property type="project" value="UniProtKB-KW"/>
</dbReference>
<evidence type="ECO:0000256" key="3">
    <source>
        <dbReference type="ARBA" id="ARBA00022723"/>
    </source>
</evidence>
<feature type="domain" description="Phorbol-ester/DAG-type" evidence="11">
    <location>
        <begin position="697"/>
        <end position="747"/>
    </location>
</feature>
<dbReference type="CDD" id="cd20825">
    <property type="entry name" value="C1_PDZD8"/>
    <property type="match status" value="1"/>
</dbReference>
<dbReference type="InterPro" id="IPR001478">
    <property type="entry name" value="PDZ"/>
</dbReference>
<sequence length="1382" mass="153625">MADLDSTGGGLVWQAYGYLDRFPPTHYLMLLGSMYVEFLMDRGVLVLLSFLAGILTLLAMEAFVLWRLYNRAAPQAPPEFAASEVRLPDVLKSRLGDDVRSKKEDGTWFNFFLQFMFSELQDSLQIRRFLTKKIQTEFEEILRSRSGILVDELFLRDFNLGDNFPVFMGISVDKSDVVADVIQTLDIRARIMYDGGFQIAVDAALPFGRVAFVSVQVLKVRGLLRFRFSRHPFSHWCMSFYEEPEIDLDVSAQLDGRPMPKLKGIFANQIRRIIRKKHTLPMYKMRFKPFFYPHVDTERSSGQSIRVDGVEVGHGVFEVTIKGASRLRFIPKGAYFYCTASVDALPWKQKVAEERKKREIVTVELVKVSADQSLGMTVKDELLPDRLHPVVVIEGIIVGMPAHMANLKDGEILVGVSGSKVSSAKEAMKSLKWTKENKIEIQIERRELQQEFSDDLSVNSKTSTYKLDGSPKFVTRSLPPSTQSSQDSIKNASNLTSSSRKTISKPACENPTWNQKFIFTVDPSLHYLNVCLWSKGGDYSGSSEVLKSAKHDVLVGYASLNLDDIYLHCLITLNGSLSDRVKLKHGHYKTEAELIKEWSVHKGWDPNQMYGDLSLGFHFHPTQLSSKQRQGMASCRATSSKAGLDNFLMQSDVLKGSGSPNYNSKEATTDHASSVDGNEKVASGSGIDDKREHHEGHHQFDSTTFISATFCDYCGRKIWMKDAFKCRTCSMVCHKKCLVKCLVNTVCTESGVRKRDAEDEVWKPLQATGKPAANTIRVDYDGRKLVKDEETDLDVVEETISPDRLSVQNLSSLLEVIYSPGQESGSPQRLRSESMPEVGQHGRFRNLKEQTDRMKDNVLKHLRRTKMPSALNDKAIHSAKQAGAQLFADMDPLLRKDKLEEMVRKLDEQLILEMQNKESLEQHLAQLETEQLSQEAVGSSPSSSPQHSVATATTASRNKEIKILHQKMDKSGEKVDALRLLMLQYCSGLQNCINSLEIEDGEGKVVSADGSSINGTSSSPPPTVGAPIASATNAGEDTDSPKIDRKKSTFGGMSQGVGGFVRRASSSVKEKMSSFKEFGRKSTGKAAAVGRSVDQPESSQEMIHIGYISERNNSGLNPIVEGGEPTQVPTLQRNARSKSDGQVENFVRLAETPSLKSSSTMEIGNPAVSSLLKDPHLVNNGNANTNDAFQSILEQSIEATVSHTSKYPEVEIHVENADSSNVQADKERPRKKRAKSDEPKHLLREAIEDGLQILRSSSDSNLEVKMDESRLTPGAGGGRIHGQRRGSHKKIEQSKTSNQLSPRHILSYRGSSSSLPQLFAHDDSDSDSSDYVVIDTSDDEARHSDSTSEYDYDDDDGVLDTVTDVTFEGDPRVVGAGPTYRS</sequence>
<feature type="compositionally biased region" description="Polar residues" evidence="8">
    <location>
        <begin position="946"/>
        <end position="955"/>
    </location>
</feature>
<dbReference type="Pfam" id="PF00130">
    <property type="entry name" value="C1_1"/>
    <property type="match status" value="1"/>
</dbReference>
<dbReference type="SMART" id="SM00228">
    <property type="entry name" value="PDZ"/>
    <property type="match status" value="1"/>
</dbReference>
<evidence type="ECO:0000256" key="4">
    <source>
        <dbReference type="ARBA" id="ARBA00022833"/>
    </source>
</evidence>
<evidence type="ECO:0000259" key="13">
    <source>
        <dbReference type="PROSITE" id="PS51847"/>
    </source>
</evidence>
<gene>
    <name evidence="14" type="ORF">RRG08_040377</name>
</gene>
<evidence type="ECO:0000259" key="11">
    <source>
        <dbReference type="PROSITE" id="PS50081"/>
    </source>
</evidence>
<feature type="region of interest" description="Disordered" evidence="8">
    <location>
        <begin position="470"/>
        <end position="507"/>
    </location>
</feature>
<feature type="domain" description="SMP-LTD" evidence="13">
    <location>
        <begin position="102"/>
        <end position="289"/>
    </location>
</feature>
<evidence type="ECO:0000256" key="6">
    <source>
        <dbReference type="ARBA" id="ARBA00023121"/>
    </source>
</evidence>
<feature type="compositionally biased region" description="Polar residues" evidence="8">
    <location>
        <begin position="658"/>
        <end position="676"/>
    </location>
</feature>
<dbReference type="GO" id="GO:0044233">
    <property type="term" value="C:mitochondria-associated endoplasmic reticulum membrane contact site"/>
    <property type="evidence" value="ECO:0007669"/>
    <property type="project" value="InterPro"/>
</dbReference>
<proteinExistence type="predicted"/>
<evidence type="ECO:0000313" key="15">
    <source>
        <dbReference type="Proteomes" id="UP001283361"/>
    </source>
</evidence>
<name>A0AAE1DR05_9GAST</name>
<keyword evidence="15" id="KW-1185">Reference proteome</keyword>
<keyword evidence="6" id="KW-0446">Lipid-binding</keyword>
<dbReference type="SUPFAM" id="SSF49562">
    <property type="entry name" value="C2 domain (Calcium/lipid-binding domain, CaLB)"/>
    <property type="match status" value="1"/>
</dbReference>
<dbReference type="GO" id="GO:0005739">
    <property type="term" value="C:mitochondrion"/>
    <property type="evidence" value="ECO:0007669"/>
    <property type="project" value="GOC"/>
</dbReference>
<dbReference type="InterPro" id="IPR036034">
    <property type="entry name" value="PDZ_sf"/>
</dbReference>
<dbReference type="EMBL" id="JAWDGP010002819">
    <property type="protein sequence ID" value="KAK3779654.1"/>
    <property type="molecule type" value="Genomic_DNA"/>
</dbReference>
<dbReference type="GO" id="GO:0006869">
    <property type="term" value="P:lipid transport"/>
    <property type="evidence" value="ECO:0007669"/>
    <property type="project" value="UniProtKB-KW"/>
</dbReference>
<feature type="compositionally biased region" description="Polar residues" evidence="8">
    <location>
        <begin position="478"/>
        <end position="501"/>
    </location>
</feature>
<keyword evidence="3" id="KW-0479">Metal-binding</keyword>
<dbReference type="PROSITE" id="PS50106">
    <property type="entry name" value="PDZ"/>
    <property type="match status" value="1"/>
</dbReference>
<dbReference type="InterPro" id="IPR039275">
    <property type="entry name" value="PDZD8"/>
</dbReference>